<dbReference type="InterPro" id="IPR036465">
    <property type="entry name" value="vWFA_dom_sf"/>
</dbReference>
<comment type="caution">
    <text evidence="1">The sequence shown here is derived from an EMBL/GenBank/DDBJ whole genome shotgun (WGS) entry which is preliminary data.</text>
</comment>
<organism evidence="1 2">
    <name type="scientific">Flavilitoribacter nigricans (strain ATCC 23147 / DSM 23189 / NBRC 102662 / NCIMB 1420 / SS-2)</name>
    <name type="common">Lewinella nigricans</name>
    <dbReference type="NCBI Taxonomy" id="1122177"/>
    <lineage>
        <taxon>Bacteria</taxon>
        <taxon>Pseudomonadati</taxon>
        <taxon>Bacteroidota</taxon>
        <taxon>Saprospiria</taxon>
        <taxon>Saprospirales</taxon>
        <taxon>Lewinellaceae</taxon>
        <taxon>Flavilitoribacter</taxon>
    </lineage>
</organism>
<dbReference type="Proteomes" id="UP000223913">
    <property type="component" value="Unassembled WGS sequence"/>
</dbReference>
<dbReference type="PANTHER" id="PTHR36846:SF1">
    <property type="entry name" value="PROTEIN VIAA"/>
    <property type="match status" value="1"/>
</dbReference>
<dbReference type="GO" id="GO:0005829">
    <property type="term" value="C:cytosol"/>
    <property type="evidence" value="ECO:0007669"/>
    <property type="project" value="TreeGrafter"/>
</dbReference>
<accession>A0A2D0NC27</accession>
<dbReference type="RefSeq" id="WP_099150655.1">
    <property type="nucleotide sequence ID" value="NZ_PDUD01000019.1"/>
</dbReference>
<dbReference type="EMBL" id="PDUD01000019">
    <property type="protein sequence ID" value="PHN06062.1"/>
    <property type="molecule type" value="Genomic_DNA"/>
</dbReference>
<sequence length="543" mass="64614">MTKPDIQEQLDQEYQRFIEFSTLLDRKMRKYLVHYLQNKLEPGLHVLPELNDRYFRFFQKALDGIFSIQGLLGLAGYNEKIRRQIVLDILHWLRKSYDKVRSKNPYEDELQRLESWAVTPLHIFVKRWSYLPNYLLQIYPRSSLDSYFFRDRFRELIGSKTIEDIPADDRQQIELLFRDLLAQWDALLHARILDYQLQKFEEEQEYFTELVSKKVEQYQKIQQIVAPFSEYLGWDMSRELWQETSFDLLQHYADLLEDEQSIKELADLLGRMREAEIEIEEETFEKTIIRQEWVVDDQSRAEIVGVHESDDLTNMLSSEAGLLGDETTELLFLKKYADKNLMTFRYEDRRLIKSEDHLTEINQRVRQKEKGPFIICVDTSESMYGRPEKIAKVLCMGILKMAMHENRRAYLINFSRGIQTLDLYDIANSVDDIAQFLRISFYGGTNASLALYEAIRQLQGNDYEDADVLMVSDFIMYKLEDDVLRQIRYFQQNKGTQFHSLTLSDEANPEVLEYFDTNWVYHPKEKGIIRSLTAGLHSIHRNY</sequence>
<evidence type="ECO:0000313" key="2">
    <source>
        <dbReference type="Proteomes" id="UP000223913"/>
    </source>
</evidence>
<dbReference type="Gene3D" id="3.40.50.410">
    <property type="entry name" value="von Willebrand factor, type A domain"/>
    <property type="match status" value="1"/>
</dbReference>
<reference evidence="1 2" key="1">
    <citation type="submission" date="2017-10" db="EMBL/GenBank/DDBJ databases">
        <title>The draft genome sequence of Lewinella nigricans NBRC 102662.</title>
        <authorList>
            <person name="Wang K."/>
        </authorList>
    </citation>
    <scope>NUCLEOTIDE SEQUENCE [LARGE SCALE GENOMIC DNA]</scope>
    <source>
        <strain evidence="1 2">NBRC 102662</strain>
    </source>
</reference>
<dbReference type="OrthoDB" id="387240at2"/>
<evidence type="ECO:0000313" key="1">
    <source>
        <dbReference type="EMBL" id="PHN06062.1"/>
    </source>
</evidence>
<keyword evidence="2" id="KW-1185">Reference proteome</keyword>
<gene>
    <name evidence="1" type="ORF">CRP01_13915</name>
</gene>
<proteinExistence type="predicted"/>
<name>A0A2D0NC27_FLAN2</name>
<protein>
    <recommendedName>
        <fullName evidence="3">VWA domain-containing protein</fullName>
    </recommendedName>
</protein>
<evidence type="ECO:0008006" key="3">
    <source>
        <dbReference type="Google" id="ProtNLM"/>
    </source>
</evidence>
<dbReference type="PANTHER" id="PTHR36846">
    <property type="entry name" value="PROTEIN VIAA"/>
    <property type="match status" value="1"/>
</dbReference>
<dbReference type="SUPFAM" id="SSF53300">
    <property type="entry name" value="vWA-like"/>
    <property type="match status" value="1"/>
</dbReference>
<dbReference type="AlphaFoldDB" id="A0A2D0NC27"/>